<gene>
    <name evidence="2" type="ORF">RBI02_09150</name>
</gene>
<keyword evidence="1" id="KW-0812">Transmembrane</keyword>
<evidence type="ECO:0000313" key="3">
    <source>
        <dbReference type="Proteomes" id="UP001245683"/>
    </source>
</evidence>
<protein>
    <submittedName>
        <fullName evidence="2">Uncharacterized protein</fullName>
    </submittedName>
</protein>
<feature type="transmembrane region" description="Helical" evidence="1">
    <location>
        <begin position="135"/>
        <end position="153"/>
    </location>
</feature>
<keyword evidence="3" id="KW-1185">Reference proteome</keyword>
<reference evidence="2 3" key="1">
    <citation type="submission" date="2023-08" db="EMBL/GenBank/DDBJ databases">
        <title>Draft genome sequence of Thermococcus waiotapuensis WT1T, a thermophilic sulphur-dependent archaeon from order Thermococcales.</title>
        <authorList>
            <person name="Manners S.H."/>
            <person name="Carere C.R."/>
            <person name="Dhami M.K."/>
            <person name="Dobson R.C.J."/>
            <person name="Stott M.B."/>
        </authorList>
    </citation>
    <scope>NUCLEOTIDE SEQUENCE [LARGE SCALE GENOMIC DNA]</scope>
    <source>
        <strain evidence="2 3">WT1</strain>
    </source>
</reference>
<organism evidence="2 3">
    <name type="scientific">Thermococcus waiotapuensis</name>
    <dbReference type="NCBI Taxonomy" id="90909"/>
    <lineage>
        <taxon>Archaea</taxon>
        <taxon>Methanobacteriati</taxon>
        <taxon>Methanobacteriota</taxon>
        <taxon>Thermococci</taxon>
        <taxon>Thermococcales</taxon>
        <taxon>Thermococcaceae</taxon>
        <taxon>Thermococcus</taxon>
    </lineage>
</organism>
<accession>A0AAE4NW67</accession>
<dbReference type="Proteomes" id="UP001245683">
    <property type="component" value="Unassembled WGS sequence"/>
</dbReference>
<dbReference type="RefSeq" id="WP_315343224.1">
    <property type="nucleotide sequence ID" value="NZ_JAVDZE010000006.1"/>
</dbReference>
<evidence type="ECO:0000256" key="1">
    <source>
        <dbReference type="SAM" id="Phobius"/>
    </source>
</evidence>
<keyword evidence="1" id="KW-0472">Membrane</keyword>
<keyword evidence="1" id="KW-1133">Transmembrane helix</keyword>
<proteinExistence type="predicted"/>
<dbReference type="AlphaFoldDB" id="A0AAE4NW67"/>
<evidence type="ECO:0000313" key="2">
    <source>
        <dbReference type="EMBL" id="MDV3104695.1"/>
    </source>
</evidence>
<dbReference type="EMBL" id="JAVDZE010000006">
    <property type="protein sequence ID" value="MDV3104695.1"/>
    <property type="molecule type" value="Genomic_DNA"/>
</dbReference>
<sequence length="156" mass="17194">MVIRILNISAANVTFVKGPGIIVSPVGGEYPALAPIVTLYFDLNGSAYAFFPSETLSLGHWEKGENITLMMADRTIIIENGNIVRSFKAPTEIKPAHYITVGTTSKMMNATLEIEKFSLFDEKPRRSEEAVPSMSFVYFLVALDVGAGALVWYKKK</sequence>
<name>A0AAE4NW67_9EURY</name>
<comment type="caution">
    <text evidence="2">The sequence shown here is derived from an EMBL/GenBank/DDBJ whole genome shotgun (WGS) entry which is preliminary data.</text>
</comment>